<organism evidence="3">
    <name type="scientific">Proboscia inermis</name>
    <dbReference type="NCBI Taxonomy" id="420281"/>
    <lineage>
        <taxon>Eukaryota</taxon>
        <taxon>Sar</taxon>
        <taxon>Stramenopiles</taxon>
        <taxon>Ochrophyta</taxon>
        <taxon>Bacillariophyta</taxon>
        <taxon>Coscinodiscophyceae</taxon>
        <taxon>Rhizosoleniophycidae</taxon>
        <taxon>Rhizosoleniales</taxon>
        <taxon>Rhizosoleniaceae</taxon>
        <taxon>Proboscia</taxon>
    </lineage>
</organism>
<feature type="compositionally biased region" description="Polar residues" evidence="1">
    <location>
        <begin position="1"/>
        <end position="22"/>
    </location>
</feature>
<name>A0A7S0C2J8_9STRA</name>
<feature type="compositionally biased region" description="Basic and acidic residues" evidence="1">
    <location>
        <begin position="129"/>
        <end position="145"/>
    </location>
</feature>
<reference evidence="3" key="1">
    <citation type="submission" date="2021-01" db="EMBL/GenBank/DDBJ databases">
        <authorList>
            <person name="Corre E."/>
            <person name="Pelletier E."/>
            <person name="Niang G."/>
            <person name="Scheremetjew M."/>
            <person name="Finn R."/>
            <person name="Kale V."/>
            <person name="Holt S."/>
            <person name="Cochrane G."/>
            <person name="Meng A."/>
            <person name="Brown T."/>
            <person name="Cohen L."/>
        </authorList>
    </citation>
    <scope>NUCLEOTIDE SEQUENCE</scope>
    <source>
        <strain evidence="3">CCAP1064/1</strain>
    </source>
</reference>
<dbReference type="Pfam" id="PF09793">
    <property type="entry name" value="AD"/>
    <property type="match status" value="1"/>
</dbReference>
<evidence type="ECO:0000259" key="2">
    <source>
        <dbReference type="PROSITE" id="PS52001"/>
    </source>
</evidence>
<dbReference type="PANTHER" id="PTHR13542">
    <property type="entry name" value="LSM12 HOMOLOG"/>
    <property type="match status" value="1"/>
</dbReference>
<proteinExistence type="predicted"/>
<feature type="domain" description="AD" evidence="2">
    <location>
        <begin position="171"/>
        <end position="264"/>
    </location>
</feature>
<dbReference type="InterPro" id="IPR019181">
    <property type="entry name" value="LSM12_ABD"/>
</dbReference>
<protein>
    <recommendedName>
        <fullName evidence="2">AD domain-containing protein</fullName>
    </recommendedName>
</protein>
<dbReference type="SMART" id="SM00995">
    <property type="entry name" value="AD"/>
    <property type="match status" value="1"/>
</dbReference>
<evidence type="ECO:0000256" key="1">
    <source>
        <dbReference type="SAM" id="MobiDB-lite"/>
    </source>
</evidence>
<feature type="compositionally biased region" description="Polar residues" evidence="1">
    <location>
        <begin position="118"/>
        <end position="128"/>
    </location>
</feature>
<dbReference type="InterPro" id="IPR047574">
    <property type="entry name" value="AD"/>
</dbReference>
<dbReference type="InterPro" id="IPR039683">
    <property type="entry name" value="Lsm12-like"/>
</dbReference>
<evidence type="ECO:0000313" key="3">
    <source>
        <dbReference type="EMBL" id="CAD8410011.1"/>
    </source>
</evidence>
<gene>
    <name evidence="3" type="ORF">PINE0816_LOCUS6134</name>
</gene>
<feature type="region of interest" description="Disordered" evidence="1">
    <location>
        <begin position="1"/>
        <end position="26"/>
    </location>
</feature>
<dbReference type="EMBL" id="HBEL01012782">
    <property type="protein sequence ID" value="CAD8410011.1"/>
    <property type="molecule type" value="Transcribed_RNA"/>
</dbReference>
<feature type="region of interest" description="Disordered" evidence="1">
    <location>
        <begin position="118"/>
        <end position="145"/>
    </location>
</feature>
<accession>A0A7S0C2J8</accession>
<dbReference type="AlphaFoldDB" id="A0A7S0C2J8"/>
<sequence>MSTRLPSGSKSTINAAPTSTMTHKNEPLAGSFPVNSYMELTVDNPVTIAQTGKGQPKKDRQEMRKESEIIRGTVYTTDEISESIVLLNALHHTTLSSEVRIINANCVSSKRIIRSASQNEAALGSTSENKTKNEDTAEDDGGKKTFTDVEVDEELLLAASKMATLSVSSPAAINRKDLEDRERRAIKLAIESFGHINQTATPEGQQVFDRLVKACNEVVWKGESIVVLNQVRVDPPYRSEDCKVIDNAMGGNLERVKRIVVGNS</sequence>
<dbReference type="PROSITE" id="PS52001">
    <property type="entry name" value="AD"/>
    <property type="match status" value="1"/>
</dbReference>